<dbReference type="GO" id="GO:0003700">
    <property type="term" value="F:DNA-binding transcription factor activity"/>
    <property type="evidence" value="ECO:0007669"/>
    <property type="project" value="InterPro"/>
</dbReference>
<dbReference type="PANTHER" id="PTHR43280">
    <property type="entry name" value="ARAC-FAMILY TRANSCRIPTIONAL REGULATOR"/>
    <property type="match status" value="1"/>
</dbReference>
<proteinExistence type="predicted"/>
<reference evidence="5 6" key="1">
    <citation type="submission" date="2020-08" db="EMBL/GenBank/DDBJ databases">
        <title>Genomic Encyclopedia of Type Strains, Phase III (KMG-III): the genomes of soil and plant-associated and newly described type strains.</title>
        <authorList>
            <person name="Whitman W."/>
        </authorList>
    </citation>
    <scope>NUCLEOTIDE SEQUENCE [LARGE SCALE GENOMIC DNA]</scope>
    <source>
        <strain evidence="5 6">CECT 5831</strain>
    </source>
</reference>
<dbReference type="InterPro" id="IPR009057">
    <property type="entry name" value="Homeodomain-like_sf"/>
</dbReference>
<comment type="caution">
    <text evidence="5">The sequence shown here is derived from an EMBL/GenBank/DDBJ whole genome shotgun (WGS) entry which is preliminary data.</text>
</comment>
<dbReference type="RefSeq" id="WP_183579471.1">
    <property type="nucleotide sequence ID" value="NZ_JACHXJ010000001.1"/>
</dbReference>
<dbReference type="Pfam" id="PF12833">
    <property type="entry name" value="HTH_18"/>
    <property type="match status" value="1"/>
</dbReference>
<keyword evidence="2" id="KW-0238">DNA-binding</keyword>
<dbReference type="AlphaFoldDB" id="A0A839TNQ8"/>
<accession>A0A839TNQ8</accession>
<keyword evidence="3" id="KW-0804">Transcription</keyword>
<keyword evidence="1" id="KW-0805">Transcription regulation</keyword>
<protein>
    <submittedName>
        <fullName evidence="5">YesN/AraC family two-component response regulator</fullName>
    </submittedName>
</protein>
<dbReference type="Proteomes" id="UP000517523">
    <property type="component" value="Unassembled WGS sequence"/>
</dbReference>
<evidence type="ECO:0000259" key="4">
    <source>
        <dbReference type="PROSITE" id="PS01124"/>
    </source>
</evidence>
<dbReference type="InterPro" id="IPR020449">
    <property type="entry name" value="Tscrpt_reg_AraC-type_HTH"/>
</dbReference>
<feature type="domain" description="HTH araC/xylS-type" evidence="4">
    <location>
        <begin position="29"/>
        <end position="127"/>
    </location>
</feature>
<dbReference type="PANTHER" id="PTHR43280:SF34">
    <property type="entry name" value="ARAC-FAMILY TRANSCRIPTIONAL REGULATOR"/>
    <property type="match status" value="1"/>
</dbReference>
<dbReference type="GO" id="GO:0043565">
    <property type="term" value="F:sequence-specific DNA binding"/>
    <property type="evidence" value="ECO:0007669"/>
    <property type="project" value="InterPro"/>
</dbReference>
<evidence type="ECO:0000256" key="3">
    <source>
        <dbReference type="ARBA" id="ARBA00023163"/>
    </source>
</evidence>
<sequence>MERDLKTCLAAQRVNPSLPEKESHPSVIQRVQSYIAGHLHEPITREQLACCVHLNPAYLSRLFKRETGESITDYILRERMEAAKEMIRASSLPISDVAKSLGYYNFSHFSKMFRKVHHASPQQFRRKPV</sequence>
<evidence type="ECO:0000256" key="1">
    <source>
        <dbReference type="ARBA" id="ARBA00023015"/>
    </source>
</evidence>
<dbReference type="SMART" id="SM00342">
    <property type="entry name" value="HTH_ARAC"/>
    <property type="match status" value="1"/>
</dbReference>
<dbReference type="PRINTS" id="PR00032">
    <property type="entry name" value="HTHARAC"/>
</dbReference>
<dbReference type="Gene3D" id="1.10.10.60">
    <property type="entry name" value="Homeodomain-like"/>
    <property type="match status" value="2"/>
</dbReference>
<evidence type="ECO:0000313" key="5">
    <source>
        <dbReference type="EMBL" id="MBB3126387.1"/>
    </source>
</evidence>
<evidence type="ECO:0000313" key="6">
    <source>
        <dbReference type="Proteomes" id="UP000517523"/>
    </source>
</evidence>
<dbReference type="PROSITE" id="PS01124">
    <property type="entry name" value="HTH_ARAC_FAMILY_2"/>
    <property type="match status" value="1"/>
</dbReference>
<dbReference type="SUPFAM" id="SSF46689">
    <property type="entry name" value="Homeodomain-like"/>
    <property type="match status" value="2"/>
</dbReference>
<name>A0A839TNQ8_9BACL</name>
<organism evidence="5 6">
    <name type="scientific">Paenibacillus rhizosphaerae</name>
    <dbReference type="NCBI Taxonomy" id="297318"/>
    <lineage>
        <taxon>Bacteria</taxon>
        <taxon>Bacillati</taxon>
        <taxon>Bacillota</taxon>
        <taxon>Bacilli</taxon>
        <taxon>Bacillales</taxon>
        <taxon>Paenibacillaceae</taxon>
        <taxon>Paenibacillus</taxon>
    </lineage>
</organism>
<evidence type="ECO:0000256" key="2">
    <source>
        <dbReference type="ARBA" id="ARBA00023125"/>
    </source>
</evidence>
<gene>
    <name evidence="5" type="ORF">FHS19_001041</name>
</gene>
<dbReference type="InterPro" id="IPR018060">
    <property type="entry name" value="HTH_AraC"/>
</dbReference>
<dbReference type="EMBL" id="JACHXJ010000001">
    <property type="protein sequence ID" value="MBB3126387.1"/>
    <property type="molecule type" value="Genomic_DNA"/>
</dbReference>